<proteinExistence type="predicted"/>
<dbReference type="InterPro" id="IPR019734">
    <property type="entry name" value="TPR_rpt"/>
</dbReference>
<reference evidence="2" key="2">
    <citation type="submission" date="2021-04" db="EMBL/GenBank/DDBJ databases">
        <authorList>
            <person name="Gilroy R."/>
        </authorList>
    </citation>
    <scope>NUCLEOTIDE SEQUENCE</scope>
    <source>
        <strain evidence="2">23274</strain>
    </source>
</reference>
<accession>A0A9D2AC57</accession>
<evidence type="ECO:0008006" key="4">
    <source>
        <dbReference type="Google" id="ProtNLM"/>
    </source>
</evidence>
<keyword evidence="1" id="KW-0175">Coiled coil</keyword>
<dbReference type="InterPro" id="IPR011990">
    <property type="entry name" value="TPR-like_helical_dom_sf"/>
</dbReference>
<dbReference type="SUPFAM" id="SSF48452">
    <property type="entry name" value="TPR-like"/>
    <property type="match status" value="1"/>
</dbReference>
<evidence type="ECO:0000256" key="1">
    <source>
        <dbReference type="SAM" id="Coils"/>
    </source>
</evidence>
<gene>
    <name evidence="2" type="ORF">H9863_09645</name>
</gene>
<protein>
    <recommendedName>
        <fullName evidence="4">Tetratricopeptide repeat protein</fullName>
    </recommendedName>
</protein>
<reference evidence="2" key="1">
    <citation type="journal article" date="2021" name="PeerJ">
        <title>Extensive microbial diversity within the chicken gut microbiome revealed by metagenomics and culture.</title>
        <authorList>
            <person name="Gilroy R."/>
            <person name="Ravi A."/>
            <person name="Getino M."/>
            <person name="Pursley I."/>
            <person name="Horton D.L."/>
            <person name="Alikhan N.F."/>
            <person name="Baker D."/>
            <person name="Gharbi K."/>
            <person name="Hall N."/>
            <person name="Watson M."/>
            <person name="Adriaenssens E.M."/>
            <person name="Foster-Nyarko E."/>
            <person name="Jarju S."/>
            <person name="Secka A."/>
            <person name="Antonio M."/>
            <person name="Oren A."/>
            <person name="Chaudhuri R.R."/>
            <person name="La Ragione R."/>
            <person name="Hildebrand F."/>
            <person name="Pallen M.J."/>
        </authorList>
    </citation>
    <scope>NUCLEOTIDE SEQUENCE</scope>
    <source>
        <strain evidence="2">23274</strain>
    </source>
</reference>
<sequence length="459" mass="52441">MRRMIVLGVFCLLFSGCATWYQRSVAFQQAVGNGEFEQAEKLLKRDKKQSRKKNQILYYLNLGYVYFMLGNQEASNAAFETAERLTEEQRRNVLTEAAVLLSNPEARAYKPEDFEVVMINVYKALNYLQMDNMEDALVEARKMNIRLQQLNDKYPDHKNRYQRDAFAHLLMGVIYDASGDANNAFIAYRNAYEVYQNDYAKNFGLSAPEQLKKDLLRTAYTLGFRDELRYYEKEFGMEYQPDREEGGALVAFWLNGFGPVKNEWGLAFTKIDKGAGGVVFHNQELGLAFPFFWDNGHGDDDRNALADVNVVRVVFPRYVERPLAYTQGSLQYNGASYPFEEAEDINQIAFKTLRDRMVRELSNSLLRVAVKQGIKQAASKQNEWLGFAVGIANALTEKADTRNWQTLPYMISYTRVPLGEGASSLGLRFSGEHAVPLSRQVNLPSALPGKTHFLIYTTM</sequence>
<comment type="caution">
    <text evidence="2">The sequence shown here is derived from an EMBL/GenBank/DDBJ whole genome shotgun (WGS) entry which is preliminary data.</text>
</comment>
<dbReference type="Gene3D" id="1.25.40.10">
    <property type="entry name" value="Tetratricopeptide repeat domain"/>
    <property type="match status" value="1"/>
</dbReference>
<dbReference type="AlphaFoldDB" id="A0A9D2AC57"/>
<dbReference type="Proteomes" id="UP000824202">
    <property type="component" value="Unassembled WGS sequence"/>
</dbReference>
<dbReference type="PROSITE" id="PS51257">
    <property type="entry name" value="PROKAR_LIPOPROTEIN"/>
    <property type="match status" value="1"/>
</dbReference>
<name>A0A9D2AC57_9BACT</name>
<dbReference type="SMART" id="SM00028">
    <property type="entry name" value="TPR"/>
    <property type="match status" value="2"/>
</dbReference>
<evidence type="ECO:0000313" key="3">
    <source>
        <dbReference type="Proteomes" id="UP000824202"/>
    </source>
</evidence>
<evidence type="ECO:0000313" key="2">
    <source>
        <dbReference type="EMBL" id="HIX04358.1"/>
    </source>
</evidence>
<feature type="coiled-coil region" evidence="1">
    <location>
        <begin position="130"/>
        <end position="160"/>
    </location>
</feature>
<organism evidence="2 3">
    <name type="scientific">Candidatus Odoribacter faecigallinarum</name>
    <dbReference type="NCBI Taxonomy" id="2838706"/>
    <lineage>
        <taxon>Bacteria</taxon>
        <taxon>Pseudomonadati</taxon>
        <taxon>Bacteroidota</taxon>
        <taxon>Bacteroidia</taxon>
        <taxon>Bacteroidales</taxon>
        <taxon>Odoribacteraceae</taxon>
        <taxon>Odoribacter</taxon>
    </lineage>
</organism>
<dbReference type="EMBL" id="DXFT01000190">
    <property type="protein sequence ID" value="HIX04358.1"/>
    <property type="molecule type" value="Genomic_DNA"/>
</dbReference>